<gene>
    <name evidence="1" type="ORF">DC28_11030</name>
</gene>
<protein>
    <recommendedName>
        <fullName evidence="3">MalT-like TPR region domain-containing protein</fullName>
    </recommendedName>
</protein>
<dbReference type="SUPFAM" id="SSF48452">
    <property type="entry name" value="TPR-like"/>
    <property type="match status" value="2"/>
</dbReference>
<dbReference type="InterPro" id="IPR011990">
    <property type="entry name" value="TPR-like_helical_dom_sf"/>
</dbReference>
<proteinExistence type="predicted"/>
<sequence length="922" mass="103714">MIYFFVEVPFAPQLVTLKADKFSQGLLELKEASVQYASGFEQLSSQVWVITFSHQKTGTVHPAAEGIARCVTVLGSLKSLLLAYHGVMVTASDRASALRIFKSFRMEIPYQNCLWASEDARAILTPPLSFTESLPGWFLLQESRAVEPQPIRSRASCCTLEEAEDLRWFLRTKGPGFLRVASAMQGLQGFTAVLEDEQPGISSRCFYLHGSMYDKDEWEPLIRALRIWRDRNNLSESWLNIIAGFHDADTYLRPSLGREDIASMAAGVVNWIQSSSVNDRMILVVSGQEHMSGGLVELVREVAREVSYSKPLRIVSLEPHGVLTQYLQARDFFRTISINGENPQELGEEFSRLRAEEKKVVLLCGYARGLVPVKELAGAADHLGINRVLLPEMFRQLADRGLLAGEELLTLSPTLLEVWQRTCVGGGDPDFNEVRSILTRQVMTAYSQGRVTMQPAFWDLILNEFTDWKTVSSIGYSLVLGQSRLGIRGLGESIQQNMAQGKMMSVLQEGWLRLFQTEVFHLNEQAAAAENSLVTIERLPGIEDSAALLGFRKLLQARLFVYAGRWDSAITDTKSALISFQSIGNVLGEIMGMLLYGEICAAKNKLGEAKDYVLMAVREAEATGTGWIILLSSCFEALSWFFTGYYSRVFGIIQKDGGLSARLEEVGFFSWSLFIRFLQGRVCFSLGDYDQARKIFTQMPSWANGDRFRDWRREFQIWGARCDVYSSAIDQGLSVLLPWGAESGEARLFAAEGCILKADYSQAHQILNEPMGEIQLEVGSIPFILQPLSGFWEFEDRFIGTENGFTVESAMAQGLRALALAGLGHVEEAREILTSLTRNRPHMLGDPYYHWHLLWYQGVLEQSIRQNGEDGQDDFITVLGKAVKAMQERNSKIEDPAHRRLFLQSEYWNKKLIARGRHFNLL</sequence>
<evidence type="ECO:0008006" key="3">
    <source>
        <dbReference type="Google" id="ProtNLM"/>
    </source>
</evidence>
<dbReference type="Proteomes" id="UP000029692">
    <property type="component" value="Unassembled WGS sequence"/>
</dbReference>
<accession>A0A098QVE3</accession>
<dbReference type="RefSeq" id="WP_037548489.1">
    <property type="nucleotide sequence ID" value="NZ_JNUP01000066.1"/>
</dbReference>
<evidence type="ECO:0000313" key="1">
    <source>
        <dbReference type="EMBL" id="KGE71338.1"/>
    </source>
</evidence>
<dbReference type="EMBL" id="JNUP01000066">
    <property type="protein sequence ID" value="KGE71338.1"/>
    <property type="molecule type" value="Genomic_DNA"/>
</dbReference>
<keyword evidence="2" id="KW-1185">Reference proteome</keyword>
<dbReference type="OrthoDB" id="366031at2"/>
<dbReference type="eggNOG" id="COG0457">
    <property type="taxonomic scope" value="Bacteria"/>
</dbReference>
<organism evidence="1 2">
    <name type="scientific">Spirochaeta lutea</name>
    <dbReference type="NCBI Taxonomy" id="1480694"/>
    <lineage>
        <taxon>Bacteria</taxon>
        <taxon>Pseudomonadati</taxon>
        <taxon>Spirochaetota</taxon>
        <taxon>Spirochaetia</taxon>
        <taxon>Spirochaetales</taxon>
        <taxon>Spirochaetaceae</taxon>
        <taxon>Spirochaeta</taxon>
    </lineage>
</organism>
<evidence type="ECO:0000313" key="2">
    <source>
        <dbReference type="Proteomes" id="UP000029692"/>
    </source>
</evidence>
<reference evidence="1 2" key="1">
    <citation type="submission" date="2014-05" db="EMBL/GenBank/DDBJ databases">
        <title>De novo Genome Sequence of Spirocheata sp.</title>
        <authorList>
            <person name="Shivani Y."/>
            <person name="Subhash Y."/>
            <person name="Tushar L."/>
            <person name="Sasikala C."/>
            <person name="Ramana C.V."/>
        </authorList>
    </citation>
    <scope>NUCLEOTIDE SEQUENCE [LARGE SCALE GENOMIC DNA]</scope>
    <source>
        <strain evidence="1 2">JC230</strain>
    </source>
</reference>
<comment type="caution">
    <text evidence="1">The sequence shown here is derived from an EMBL/GenBank/DDBJ whole genome shotgun (WGS) entry which is preliminary data.</text>
</comment>
<dbReference type="AlphaFoldDB" id="A0A098QVE3"/>
<name>A0A098QVE3_9SPIO</name>